<dbReference type="STRING" id="418459.E3K3K1"/>
<feature type="region of interest" description="Disordered" evidence="2">
    <location>
        <begin position="1"/>
        <end position="79"/>
    </location>
</feature>
<dbReference type="KEGG" id="pgr:PGTG_05014"/>
<accession>E3K3K1</accession>
<dbReference type="PANTHER" id="PTHR34605:SF3">
    <property type="entry name" value="P CELL-TYPE AGGLUTINATION PROTEIN MAP4-LIKE-RELATED"/>
    <property type="match status" value="1"/>
</dbReference>
<dbReference type="InterPro" id="IPR052925">
    <property type="entry name" value="Phage_Integrase-like_Recomb"/>
</dbReference>
<dbReference type="HOGENOM" id="CLU_706236_0_0_1"/>
<dbReference type="VEuPathDB" id="FungiDB:PGTG_05014"/>
<sequence>MTNPIQAISNAVKGASSQDPNTSAPPTGQTPSQSSPTIPPENPPHGPKRPANPSGTTSSSKTNTTQKSAEGHKQTQPIPAQSIAKQGLQPKGKSLGTQATKTAAALGVENAGSASSQDVAANTLRKYLAGIQMWHTYHNAIFPEQTKLKVSVMLKSSAYVDVEVPKKPRKKAVTIDILVKLAEILATGDPFQRALFDLSVVAFWGMARLVELTYNDNCGPLRPQASLLTSDIRQDLEGGDGSITLVIRGAKTASPGEEQLIRLKRLPHMLCPVLAVHRRLSEASRYHDLGGANSLFGFLGPDGNRHHITKPMATRALDKIWKACGYEGVSGHSFRVGGASLQRALGIPVEQICTRGRWASDCYKLYLRHFLADELAANLALLNQLEEAWDS</sequence>
<feature type="compositionally biased region" description="Low complexity" evidence="2">
    <location>
        <begin position="54"/>
        <end position="68"/>
    </location>
</feature>
<dbReference type="SUPFAM" id="SSF56349">
    <property type="entry name" value="DNA breaking-rejoining enzymes"/>
    <property type="match status" value="1"/>
</dbReference>
<dbReference type="GO" id="GO:0006310">
    <property type="term" value="P:DNA recombination"/>
    <property type="evidence" value="ECO:0007669"/>
    <property type="project" value="UniProtKB-KW"/>
</dbReference>
<reference evidence="4" key="2">
    <citation type="journal article" date="2011" name="Proc. Natl. Acad. Sci. U.S.A.">
        <title>Obligate biotrophy features unraveled by the genomic analysis of rust fungi.</title>
        <authorList>
            <person name="Duplessis S."/>
            <person name="Cuomo C.A."/>
            <person name="Lin Y.-C."/>
            <person name="Aerts A."/>
            <person name="Tisserant E."/>
            <person name="Veneault-Fourrey C."/>
            <person name="Joly D.L."/>
            <person name="Hacquard S."/>
            <person name="Amselem J."/>
            <person name="Cantarel B.L."/>
            <person name="Chiu R."/>
            <person name="Coutinho P.M."/>
            <person name="Feau N."/>
            <person name="Field M."/>
            <person name="Frey P."/>
            <person name="Gelhaye E."/>
            <person name="Goldberg J."/>
            <person name="Grabherr M.G."/>
            <person name="Kodira C.D."/>
            <person name="Kohler A."/>
            <person name="Kuees U."/>
            <person name="Lindquist E.A."/>
            <person name="Lucas S.M."/>
            <person name="Mago R."/>
            <person name="Mauceli E."/>
            <person name="Morin E."/>
            <person name="Murat C."/>
            <person name="Pangilinan J.L."/>
            <person name="Park R."/>
            <person name="Pearson M."/>
            <person name="Quesneville H."/>
            <person name="Rouhier N."/>
            <person name="Sakthikumar S."/>
            <person name="Salamov A.A."/>
            <person name="Schmutz J."/>
            <person name="Selles B."/>
            <person name="Shapiro H."/>
            <person name="Tanguay P."/>
            <person name="Tuskan G.A."/>
            <person name="Henrissat B."/>
            <person name="Van de Peer Y."/>
            <person name="Rouze P."/>
            <person name="Ellis J.G."/>
            <person name="Dodds P.N."/>
            <person name="Schein J.E."/>
            <person name="Zhong S."/>
            <person name="Hamelin R.C."/>
            <person name="Grigoriev I.V."/>
            <person name="Szabo L.J."/>
            <person name="Martin F."/>
        </authorList>
    </citation>
    <scope>NUCLEOTIDE SEQUENCE [LARGE SCALE GENOMIC DNA]</scope>
    <source>
        <strain evidence="4">CRL 75-36-700-3 / race SCCL</strain>
    </source>
</reference>
<name>E3K3K1_PUCGT</name>
<evidence type="ECO:0000313" key="3">
    <source>
        <dbReference type="EMBL" id="EFP79058.2"/>
    </source>
</evidence>
<dbReference type="GO" id="GO:0015074">
    <property type="term" value="P:DNA integration"/>
    <property type="evidence" value="ECO:0007669"/>
    <property type="project" value="InterPro"/>
</dbReference>
<reference key="1">
    <citation type="submission" date="2007-01" db="EMBL/GenBank/DDBJ databases">
        <title>The Genome Sequence of Puccinia graminis f. sp. tritici Strain CRL 75-36-700-3.</title>
        <authorList>
            <consortium name="The Broad Institute Genome Sequencing Platform"/>
            <person name="Birren B."/>
            <person name="Lander E."/>
            <person name="Galagan J."/>
            <person name="Nusbaum C."/>
            <person name="Devon K."/>
            <person name="Cuomo C."/>
            <person name="Jaffe D."/>
            <person name="Butler J."/>
            <person name="Alvarez P."/>
            <person name="Gnerre S."/>
            <person name="Grabherr M."/>
            <person name="Mauceli E."/>
            <person name="Brockman W."/>
            <person name="Young S."/>
            <person name="LaButti K."/>
            <person name="Sykes S."/>
            <person name="DeCaprio D."/>
            <person name="Crawford M."/>
            <person name="Koehrsen M."/>
            <person name="Engels R."/>
            <person name="Montgomery P."/>
            <person name="Pearson M."/>
            <person name="Howarth C."/>
            <person name="Larson L."/>
            <person name="White J."/>
            <person name="Zeng Q."/>
            <person name="Kodira C."/>
            <person name="Yandava C."/>
            <person name="Alvarado L."/>
            <person name="O'Leary S."/>
            <person name="Szabo L."/>
            <person name="Dean R."/>
            <person name="Schein J."/>
        </authorList>
    </citation>
    <scope>NUCLEOTIDE SEQUENCE</scope>
    <source>
        <strain>CRL 75-36-700-3</strain>
    </source>
</reference>
<evidence type="ECO:0000256" key="2">
    <source>
        <dbReference type="SAM" id="MobiDB-lite"/>
    </source>
</evidence>
<evidence type="ECO:0008006" key="5">
    <source>
        <dbReference type="Google" id="ProtNLM"/>
    </source>
</evidence>
<feature type="compositionally biased region" description="Low complexity" evidence="2">
    <location>
        <begin position="22"/>
        <end position="36"/>
    </location>
</feature>
<dbReference type="GeneID" id="10530879"/>
<dbReference type="PANTHER" id="PTHR34605">
    <property type="entry name" value="PHAGE_INTEGRASE DOMAIN-CONTAINING PROTEIN"/>
    <property type="match status" value="1"/>
</dbReference>
<dbReference type="EMBL" id="DS178271">
    <property type="protein sequence ID" value="EFP79058.2"/>
    <property type="molecule type" value="Genomic_DNA"/>
</dbReference>
<dbReference type="InterPro" id="IPR011010">
    <property type="entry name" value="DNA_brk_join_enz"/>
</dbReference>
<protein>
    <recommendedName>
        <fullName evidence="5">Tyr recombinase domain-containing protein</fullName>
    </recommendedName>
</protein>
<dbReference type="RefSeq" id="XP_003323477.2">
    <property type="nucleotide sequence ID" value="XM_003323429.2"/>
</dbReference>
<evidence type="ECO:0000256" key="1">
    <source>
        <dbReference type="ARBA" id="ARBA00023172"/>
    </source>
</evidence>
<keyword evidence="4" id="KW-1185">Reference proteome</keyword>
<dbReference type="OrthoDB" id="5149081at2759"/>
<keyword evidence="1" id="KW-0233">DNA recombination</keyword>
<dbReference type="InterPro" id="IPR013762">
    <property type="entry name" value="Integrase-like_cat_sf"/>
</dbReference>
<evidence type="ECO:0000313" key="4">
    <source>
        <dbReference type="Proteomes" id="UP000008783"/>
    </source>
</evidence>
<gene>
    <name evidence="3" type="ORF">PGTG_05014</name>
</gene>
<dbReference type="Proteomes" id="UP000008783">
    <property type="component" value="Unassembled WGS sequence"/>
</dbReference>
<feature type="compositionally biased region" description="Polar residues" evidence="2">
    <location>
        <begin position="1"/>
        <end position="21"/>
    </location>
</feature>
<organism evidence="3 4">
    <name type="scientific">Puccinia graminis f. sp. tritici (strain CRL 75-36-700-3 / race SCCL)</name>
    <name type="common">Black stem rust fungus</name>
    <dbReference type="NCBI Taxonomy" id="418459"/>
    <lineage>
        <taxon>Eukaryota</taxon>
        <taxon>Fungi</taxon>
        <taxon>Dikarya</taxon>
        <taxon>Basidiomycota</taxon>
        <taxon>Pucciniomycotina</taxon>
        <taxon>Pucciniomycetes</taxon>
        <taxon>Pucciniales</taxon>
        <taxon>Pucciniaceae</taxon>
        <taxon>Puccinia</taxon>
    </lineage>
</organism>
<dbReference type="InParanoid" id="E3K3K1"/>
<dbReference type="GO" id="GO:0003677">
    <property type="term" value="F:DNA binding"/>
    <property type="evidence" value="ECO:0007669"/>
    <property type="project" value="InterPro"/>
</dbReference>
<dbReference type="Gene3D" id="1.10.443.10">
    <property type="entry name" value="Intergrase catalytic core"/>
    <property type="match status" value="1"/>
</dbReference>
<proteinExistence type="predicted"/>
<dbReference type="AlphaFoldDB" id="E3K3K1"/>